<dbReference type="Pfam" id="PF21646">
    <property type="entry name" value="ACTMAP-like_C"/>
    <property type="match status" value="1"/>
</dbReference>
<comment type="similarity">
    <text evidence="4">Belongs to the ACTMAP family.</text>
</comment>
<dbReference type="AlphaFoldDB" id="A0A1Y1N635"/>
<protein>
    <recommendedName>
        <fullName evidence="5">Actin maturation protease</fullName>
    </recommendedName>
    <alternativeName>
        <fullName evidence="6">Actin aminopeptidase ACTMAP</fullName>
    </alternativeName>
</protein>
<evidence type="ECO:0000256" key="7">
    <source>
        <dbReference type="ARBA" id="ARBA00049041"/>
    </source>
</evidence>
<evidence type="ECO:0000256" key="6">
    <source>
        <dbReference type="ARBA" id="ARBA00034908"/>
    </source>
</evidence>
<dbReference type="InterPro" id="IPR040043">
    <property type="entry name" value="ACTMAP"/>
</dbReference>
<dbReference type="GO" id="GO:0004177">
    <property type="term" value="F:aminopeptidase activity"/>
    <property type="evidence" value="ECO:0007669"/>
    <property type="project" value="UniProtKB-KW"/>
</dbReference>
<dbReference type="EMBL" id="GEZM01011887">
    <property type="protein sequence ID" value="JAV93355.1"/>
    <property type="molecule type" value="Transcribed_RNA"/>
</dbReference>
<evidence type="ECO:0000313" key="8">
    <source>
        <dbReference type="EMBL" id="JAV93353.1"/>
    </source>
</evidence>
<organism evidence="8">
    <name type="scientific">Photinus pyralis</name>
    <name type="common">Common eastern firefly</name>
    <name type="synonym">Lampyris pyralis</name>
    <dbReference type="NCBI Taxonomy" id="7054"/>
    <lineage>
        <taxon>Eukaryota</taxon>
        <taxon>Metazoa</taxon>
        <taxon>Ecdysozoa</taxon>
        <taxon>Arthropoda</taxon>
        <taxon>Hexapoda</taxon>
        <taxon>Insecta</taxon>
        <taxon>Pterygota</taxon>
        <taxon>Neoptera</taxon>
        <taxon>Endopterygota</taxon>
        <taxon>Coleoptera</taxon>
        <taxon>Polyphaga</taxon>
        <taxon>Elateriformia</taxon>
        <taxon>Elateroidea</taxon>
        <taxon>Lampyridae</taxon>
        <taxon>Lampyrinae</taxon>
        <taxon>Photinus</taxon>
    </lineage>
</organism>
<proteinExistence type="inferred from homology"/>
<sequence length="222" mass="24924">MQFEWALKYPELYNFCLKFNLSELNDPIEVSYTNLEGILQEGPQCGLVALAICMRKPTKDTVEKLLTDARNSGYTYNGELFSAAEFLNLVQKHLPENEVSLYSGFLDSNHVISFLLKGGLMLVPYDCDKNHTPCNLNGHKAHWAAIIGVIVTSTVNFVIAKHGKSKNLAVWNIRDLAESNSQLVEFSEDRKLSNVKYKLPIDGIGEENGLKCKSIWIAPTRV</sequence>
<dbReference type="GO" id="GO:0006508">
    <property type="term" value="P:proteolysis"/>
    <property type="evidence" value="ECO:0007669"/>
    <property type="project" value="UniProtKB-KW"/>
</dbReference>
<reference evidence="8" key="1">
    <citation type="journal article" date="2016" name="Sci. Rep.">
        <title>Molecular characterization of firefly nuptial gifts: a multi-omics approach sheds light on postcopulatory sexual selection.</title>
        <authorList>
            <person name="Al-Wathiqui N."/>
            <person name="Fallon T.R."/>
            <person name="South A."/>
            <person name="Weng J.K."/>
            <person name="Lewis S.M."/>
        </authorList>
    </citation>
    <scope>NUCLEOTIDE SEQUENCE</scope>
</reference>
<dbReference type="PANTHER" id="PTHR28631:SF1">
    <property type="entry name" value="ACTIN MATURATION PROTEASE"/>
    <property type="match status" value="1"/>
</dbReference>
<evidence type="ECO:0000256" key="5">
    <source>
        <dbReference type="ARBA" id="ARBA00034848"/>
    </source>
</evidence>
<evidence type="ECO:0000256" key="2">
    <source>
        <dbReference type="ARBA" id="ARBA00022670"/>
    </source>
</evidence>
<keyword evidence="1" id="KW-0031">Aminopeptidase</keyword>
<keyword evidence="3" id="KW-0378">Hydrolase</keyword>
<dbReference type="EMBL" id="GEZM01011890">
    <property type="protein sequence ID" value="JAV93353.1"/>
    <property type="molecule type" value="Transcribed_RNA"/>
</dbReference>
<dbReference type="PANTHER" id="PTHR28631">
    <property type="entry name" value="UPF0692 PROTEIN C19ORF54"/>
    <property type="match status" value="1"/>
</dbReference>
<comment type="catalytic activity">
    <reaction evidence="7">
        <text>N-terminal N(alpha)-acetyl-L-cysteinyl-L-aspartyl-[protein] + H2O = N-terminal L-aspartyl-[protein] + N-acetyl-L-cysteine</text>
        <dbReference type="Rhea" id="RHEA:74579"/>
        <dbReference type="Rhea" id="RHEA-COMP:12669"/>
        <dbReference type="Rhea" id="RHEA-COMP:18395"/>
        <dbReference type="ChEBI" id="CHEBI:15377"/>
        <dbReference type="ChEBI" id="CHEBI:64720"/>
        <dbReference type="ChEBI" id="CHEBI:78236"/>
        <dbReference type="ChEBI" id="CHEBI:193599"/>
    </reaction>
    <physiologicalReaction direction="left-to-right" evidence="7">
        <dbReference type="Rhea" id="RHEA:74580"/>
    </physiologicalReaction>
</comment>
<accession>A0A1Y1N635</accession>
<evidence type="ECO:0000256" key="3">
    <source>
        <dbReference type="ARBA" id="ARBA00022801"/>
    </source>
</evidence>
<keyword evidence="2" id="KW-0645">Protease</keyword>
<name>A0A1Y1N635_PHOPY</name>
<evidence type="ECO:0000256" key="1">
    <source>
        <dbReference type="ARBA" id="ARBA00022438"/>
    </source>
</evidence>
<evidence type="ECO:0000256" key="4">
    <source>
        <dbReference type="ARBA" id="ARBA00034725"/>
    </source>
</evidence>